<dbReference type="RefSeq" id="WP_093882245.1">
    <property type="nucleotide sequence ID" value="NZ_FOBS01000003.1"/>
</dbReference>
<keyword evidence="2" id="KW-1185">Reference proteome</keyword>
<protein>
    <submittedName>
        <fullName evidence="1">Uncharacterized protein</fullName>
    </submittedName>
</protein>
<dbReference type="Proteomes" id="UP000198744">
    <property type="component" value="Unassembled WGS sequence"/>
</dbReference>
<name>A0A1H7VA98_9BACT</name>
<evidence type="ECO:0000313" key="1">
    <source>
        <dbReference type="EMBL" id="SEM05687.1"/>
    </source>
</evidence>
<proteinExistence type="predicted"/>
<reference evidence="1 2" key="1">
    <citation type="submission" date="2016-10" db="EMBL/GenBank/DDBJ databases">
        <authorList>
            <person name="de Groot N.N."/>
        </authorList>
    </citation>
    <scope>NUCLEOTIDE SEQUENCE [LARGE SCALE GENOMIC DNA]</scope>
    <source>
        <strain evidence="1 2">DSM 8423</strain>
    </source>
</reference>
<dbReference type="EMBL" id="FOBS01000003">
    <property type="protein sequence ID" value="SEM05687.1"/>
    <property type="molecule type" value="Genomic_DNA"/>
</dbReference>
<dbReference type="AlphaFoldDB" id="A0A1H7VA98"/>
<evidence type="ECO:0000313" key="2">
    <source>
        <dbReference type="Proteomes" id="UP000198744"/>
    </source>
</evidence>
<organism evidence="1 2">
    <name type="scientific">Syntrophus gentianae</name>
    <dbReference type="NCBI Taxonomy" id="43775"/>
    <lineage>
        <taxon>Bacteria</taxon>
        <taxon>Pseudomonadati</taxon>
        <taxon>Thermodesulfobacteriota</taxon>
        <taxon>Syntrophia</taxon>
        <taxon>Syntrophales</taxon>
        <taxon>Syntrophaceae</taxon>
        <taxon>Syntrophus</taxon>
    </lineage>
</organism>
<accession>A0A1H7VA98</accession>
<gene>
    <name evidence="1" type="ORF">SAMN04489760_103105</name>
</gene>
<dbReference type="OrthoDB" id="6203642at2"/>
<sequence length="172" mass="18459">MTSKKKNSGGRIFVGLALVVTLAMIIFVPTQSKADVLAASTNVNQKVFTDSAKHYLPINGSKTTLTFTTTTANQRVVVLFNAECSVKSSDHYTYVDTDIMIDGVIAPPSTSDNALCTSDGSNLPANWVSASTNVVRVVPAAGVHTLKVRVSLKNFTSGEQYWIDDISVIVMK</sequence>